<sequence>MYGRDNLQQVSLDAVLTTQLASSKTTSIPSTQSLDNEIVTATFSLFRDLNSLCKFKVRHKGYVTEFTKAAVYLVEVRTSIGTEARGIQNNNPNDNEEASKRQRVHVTVGPVVRVTRTATPITAASTSESVAPQTTRRRTTCCLLSYIETNQQGKKQQQ</sequence>
<dbReference type="AlphaFoldDB" id="A0A5B7EP14"/>
<reference evidence="1 2" key="1">
    <citation type="submission" date="2019-05" db="EMBL/GenBank/DDBJ databases">
        <title>Another draft genome of Portunus trituberculatus and its Hox gene families provides insights of decapod evolution.</title>
        <authorList>
            <person name="Jeong J.-H."/>
            <person name="Song I."/>
            <person name="Kim S."/>
            <person name="Choi T."/>
            <person name="Kim D."/>
            <person name="Ryu S."/>
            <person name="Kim W."/>
        </authorList>
    </citation>
    <scope>NUCLEOTIDE SEQUENCE [LARGE SCALE GENOMIC DNA]</scope>
    <source>
        <tissue evidence="1">Muscle</tissue>
    </source>
</reference>
<comment type="caution">
    <text evidence="1">The sequence shown here is derived from an EMBL/GenBank/DDBJ whole genome shotgun (WGS) entry which is preliminary data.</text>
</comment>
<name>A0A5B7EP14_PORTR</name>
<dbReference type="EMBL" id="VSRR010003513">
    <property type="protein sequence ID" value="MPC36420.1"/>
    <property type="molecule type" value="Genomic_DNA"/>
</dbReference>
<dbReference type="Proteomes" id="UP000324222">
    <property type="component" value="Unassembled WGS sequence"/>
</dbReference>
<organism evidence="1 2">
    <name type="scientific">Portunus trituberculatus</name>
    <name type="common">Swimming crab</name>
    <name type="synonym">Neptunus trituberculatus</name>
    <dbReference type="NCBI Taxonomy" id="210409"/>
    <lineage>
        <taxon>Eukaryota</taxon>
        <taxon>Metazoa</taxon>
        <taxon>Ecdysozoa</taxon>
        <taxon>Arthropoda</taxon>
        <taxon>Crustacea</taxon>
        <taxon>Multicrustacea</taxon>
        <taxon>Malacostraca</taxon>
        <taxon>Eumalacostraca</taxon>
        <taxon>Eucarida</taxon>
        <taxon>Decapoda</taxon>
        <taxon>Pleocyemata</taxon>
        <taxon>Brachyura</taxon>
        <taxon>Eubrachyura</taxon>
        <taxon>Portunoidea</taxon>
        <taxon>Portunidae</taxon>
        <taxon>Portuninae</taxon>
        <taxon>Portunus</taxon>
    </lineage>
</organism>
<protein>
    <submittedName>
        <fullName evidence="1">Uncharacterized protein</fullName>
    </submittedName>
</protein>
<keyword evidence="2" id="KW-1185">Reference proteome</keyword>
<proteinExistence type="predicted"/>
<evidence type="ECO:0000313" key="1">
    <source>
        <dbReference type="EMBL" id="MPC36420.1"/>
    </source>
</evidence>
<evidence type="ECO:0000313" key="2">
    <source>
        <dbReference type="Proteomes" id="UP000324222"/>
    </source>
</evidence>
<gene>
    <name evidence="1" type="ORF">E2C01_029877</name>
</gene>
<accession>A0A5B7EP14</accession>